<sequence length="202" mass="23082">FFPCDTVLLLAYDEMIASQRKKGCRAGCLLWLWKTGLLHGFHRETFREFSPRGCMDTDRQWYELLKEERFKLKFIGIYGREALDNAGFYYRKSNDVGRNSIVQVEMSNAQHQEQTPSSHNNNTPSQGGLFENSDYRGNIEKPELDYVSNEVAFCKLTSNSNLYVNVIPKTSKAEDSEGVNVGNTEDEERGGMPERISVGMVQ</sequence>
<dbReference type="Proteomes" id="UP000789739">
    <property type="component" value="Unassembled WGS sequence"/>
</dbReference>
<dbReference type="EMBL" id="CAJVPI010001473">
    <property type="protein sequence ID" value="CAG8614495.1"/>
    <property type="molecule type" value="Genomic_DNA"/>
</dbReference>
<dbReference type="AlphaFoldDB" id="A0A9N9CUJ4"/>
<gene>
    <name evidence="2" type="ORF">PBRASI_LOCUS8355</name>
</gene>
<feature type="non-terminal residue" evidence="2">
    <location>
        <position position="202"/>
    </location>
</feature>
<feature type="region of interest" description="Disordered" evidence="1">
    <location>
        <begin position="107"/>
        <end position="134"/>
    </location>
</feature>
<evidence type="ECO:0000313" key="2">
    <source>
        <dbReference type="EMBL" id="CAG8614495.1"/>
    </source>
</evidence>
<keyword evidence="3" id="KW-1185">Reference proteome</keyword>
<comment type="caution">
    <text evidence="2">The sequence shown here is derived from an EMBL/GenBank/DDBJ whole genome shotgun (WGS) entry which is preliminary data.</text>
</comment>
<reference evidence="2" key="1">
    <citation type="submission" date="2021-06" db="EMBL/GenBank/DDBJ databases">
        <authorList>
            <person name="Kallberg Y."/>
            <person name="Tangrot J."/>
            <person name="Rosling A."/>
        </authorList>
    </citation>
    <scope>NUCLEOTIDE SEQUENCE</scope>
    <source>
        <strain evidence="2">BR232B</strain>
    </source>
</reference>
<protein>
    <submittedName>
        <fullName evidence="2">6234_t:CDS:1</fullName>
    </submittedName>
</protein>
<proteinExistence type="predicted"/>
<evidence type="ECO:0000256" key="1">
    <source>
        <dbReference type="SAM" id="MobiDB-lite"/>
    </source>
</evidence>
<name>A0A9N9CUJ4_9GLOM</name>
<evidence type="ECO:0000313" key="3">
    <source>
        <dbReference type="Proteomes" id="UP000789739"/>
    </source>
</evidence>
<feature type="region of interest" description="Disordered" evidence="1">
    <location>
        <begin position="173"/>
        <end position="202"/>
    </location>
</feature>
<feature type="compositionally biased region" description="Polar residues" evidence="1">
    <location>
        <begin position="107"/>
        <end position="126"/>
    </location>
</feature>
<organism evidence="2 3">
    <name type="scientific">Paraglomus brasilianum</name>
    <dbReference type="NCBI Taxonomy" id="144538"/>
    <lineage>
        <taxon>Eukaryota</taxon>
        <taxon>Fungi</taxon>
        <taxon>Fungi incertae sedis</taxon>
        <taxon>Mucoromycota</taxon>
        <taxon>Glomeromycotina</taxon>
        <taxon>Glomeromycetes</taxon>
        <taxon>Paraglomerales</taxon>
        <taxon>Paraglomeraceae</taxon>
        <taxon>Paraglomus</taxon>
    </lineage>
</organism>
<accession>A0A9N9CUJ4</accession>